<keyword evidence="4 6" id="KW-1015">Disulfide bond</keyword>
<organism evidence="10 11">
    <name type="scientific">Mytilus galloprovincialis</name>
    <name type="common">Mediterranean mussel</name>
    <dbReference type="NCBI Taxonomy" id="29158"/>
    <lineage>
        <taxon>Eukaryota</taxon>
        <taxon>Metazoa</taxon>
        <taxon>Spiralia</taxon>
        <taxon>Lophotrochozoa</taxon>
        <taxon>Mollusca</taxon>
        <taxon>Bivalvia</taxon>
        <taxon>Autobranchia</taxon>
        <taxon>Pteriomorphia</taxon>
        <taxon>Mytilida</taxon>
        <taxon>Mytiloidea</taxon>
        <taxon>Mytilidae</taxon>
        <taxon>Mytilinae</taxon>
        <taxon>Mytilus</taxon>
    </lineage>
</organism>
<dbReference type="FunFam" id="2.10.25.10:FF:000095">
    <property type="entry name" value="Notch, isoform B"/>
    <property type="match status" value="1"/>
</dbReference>
<dbReference type="PROSITE" id="PS00022">
    <property type="entry name" value="EGF_1"/>
    <property type="match status" value="2"/>
</dbReference>
<dbReference type="SMART" id="SM00135">
    <property type="entry name" value="LY"/>
    <property type="match status" value="4"/>
</dbReference>
<sequence length="404" mass="45126">YKGMDNSPTKTTVSSNTNRIWKITTGLFLSTTVIFVSLFIWSEYKGDTNSGNQVTPCSRSPCEHGGNCSVTDNSFSCTCLNGFTGLQCQSTPCDNYSCDNGGTCFLDEFQPKCACKNGFTGEDCTCTTCEAEKTTKLLYSSESSIWLLDVNSSTKIEIASTSIAVAIDYHKTKFFIYWTEVSPGKISRQVLVKIRYLPTSSATNLEDIVLDNIDIPDGIAVDSVNDHIYWTDKGLKRIMRSNLDGSDKTLILGTGLENPRAIELDTANRWIYFSDWGSTPKIEKCMFDGSNRQAIITTDVKWPNGIALDRCNKRLYWCDAGLYQIKSVNYDGSDEQVILNGSLEVPHPFGIDIYEDYIYFTDWGNQGVFKFRKSAPSPESVQKVEKNQPMGLKIYRTVNLGKVV</sequence>
<keyword evidence="8" id="KW-1133">Transmembrane helix</keyword>
<dbReference type="GO" id="GO:0042813">
    <property type="term" value="F:Wnt receptor activity"/>
    <property type="evidence" value="ECO:0007669"/>
    <property type="project" value="TreeGrafter"/>
</dbReference>
<keyword evidence="11" id="KW-1185">Reference proteome</keyword>
<dbReference type="EMBL" id="UYJE01000434">
    <property type="protein sequence ID" value="VDH93301.1"/>
    <property type="molecule type" value="Genomic_DNA"/>
</dbReference>
<evidence type="ECO:0000256" key="5">
    <source>
        <dbReference type="ARBA" id="ARBA00023180"/>
    </source>
</evidence>
<protein>
    <recommendedName>
        <fullName evidence="9">EGF-like domain-containing protein</fullName>
    </recommendedName>
</protein>
<accession>A0A8B6BPR1</accession>
<evidence type="ECO:0000256" key="7">
    <source>
        <dbReference type="PROSITE-ProRule" id="PRU00461"/>
    </source>
</evidence>
<dbReference type="Pfam" id="PF00008">
    <property type="entry name" value="EGF"/>
    <property type="match status" value="1"/>
</dbReference>
<feature type="domain" description="EGF-like" evidence="9">
    <location>
        <begin position="90"/>
        <end position="125"/>
    </location>
</feature>
<dbReference type="SUPFAM" id="SSF57196">
    <property type="entry name" value="EGF/Laminin"/>
    <property type="match status" value="1"/>
</dbReference>
<dbReference type="PROSITE" id="PS50026">
    <property type="entry name" value="EGF_3"/>
    <property type="match status" value="2"/>
</dbReference>
<dbReference type="InterPro" id="IPR032485">
    <property type="entry name" value="LRP1-like_beta_prop"/>
</dbReference>
<evidence type="ECO:0000256" key="8">
    <source>
        <dbReference type="SAM" id="Phobius"/>
    </source>
</evidence>
<dbReference type="Proteomes" id="UP000596742">
    <property type="component" value="Unassembled WGS sequence"/>
</dbReference>
<feature type="transmembrane region" description="Helical" evidence="8">
    <location>
        <begin position="20"/>
        <end position="41"/>
    </location>
</feature>
<dbReference type="InterPro" id="IPR011042">
    <property type="entry name" value="6-blade_b-propeller_TolB-like"/>
</dbReference>
<evidence type="ECO:0000256" key="2">
    <source>
        <dbReference type="ARBA" id="ARBA00022729"/>
    </source>
</evidence>
<dbReference type="SMART" id="SM00179">
    <property type="entry name" value="EGF_CA"/>
    <property type="match status" value="1"/>
</dbReference>
<dbReference type="SUPFAM" id="SSF63825">
    <property type="entry name" value="YWTD domain"/>
    <property type="match status" value="1"/>
</dbReference>
<dbReference type="AlphaFoldDB" id="A0A8B6BPR1"/>
<keyword evidence="1 6" id="KW-0245">EGF-like domain</keyword>
<evidence type="ECO:0000256" key="4">
    <source>
        <dbReference type="ARBA" id="ARBA00023157"/>
    </source>
</evidence>
<dbReference type="GO" id="GO:0005886">
    <property type="term" value="C:plasma membrane"/>
    <property type="evidence" value="ECO:0007669"/>
    <property type="project" value="TreeGrafter"/>
</dbReference>
<gene>
    <name evidence="10" type="ORF">MGAL_10B008308</name>
</gene>
<feature type="repeat" description="LDL-receptor class B" evidence="7">
    <location>
        <begin position="313"/>
        <end position="355"/>
    </location>
</feature>
<keyword evidence="8" id="KW-0472">Membrane</keyword>
<dbReference type="SMART" id="SM00181">
    <property type="entry name" value="EGF"/>
    <property type="match status" value="2"/>
</dbReference>
<keyword evidence="3" id="KW-0677">Repeat</keyword>
<proteinExistence type="predicted"/>
<keyword evidence="2" id="KW-0732">Signal</keyword>
<dbReference type="CDD" id="cd00053">
    <property type="entry name" value="EGF"/>
    <property type="match status" value="1"/>
</dbReference>
<keyword evidence="5" id="KW-0325">Glycoprotein</keyword>
<evidence type="ECO:0000313" key="11">
    <source>
        <dbReference type="Proteomes" id="UP000596742"/>
    </source>
</evidence>
<dbReference type="GO" id="GO:0005509">
    <property type="term" value="F:calcium ion binding"/>
    <property type="evidence" value="ECO:0007669"/>
    <property type="project" value="InterPro"/>
</dbReference>
<dbReference type="OrthoDB" id="10046193at2759"/>
<feature type="disulfide bond" evidence="6">
    <location>
        <begin position="79"/>
        <end position="88"/>
    </location>
</feature>
<dbReference type="PANTHER" id="PTHR46513">
    <property type="entry name" value="VITELLOGENIN RECEPTOR-LIKE PROTEIN-RELATED-RELATED"/>
    <property type="match status" value="1"/>
</dbReference>
<dbReference type="InterPro" id="IPR001881">
    <property type="entry name" value="EGF-like_Ca-bd_dom"/>
</dbReference>
<feature type="domain" description="EGF-like" evidence="9">
    <location>
        <begin position="53"/>
        <end position="89"/>
    </location>
</feature>
<comment type="caution">
    <text evidence="6">Lacks conserved residue(s) required for the propagation of feature annotation.</text>
</comment>
<dbReference type="Gene3D" id="2.10.25.10">
    <property type="entry name" value="Laminin"/>
    <property type="match status" value="1"/>
</dbReference>
<dbReference type="GO" id="GO:0060070">
    <property type="term" value="P:canonical Wnt signaling pathway"/>
    <property type="evidence" value="ECO:0007669"/>
    <property type="project" value="TreeGrafter"/>
</dbReference>
<feature type="repeat" description="LDL-receptor class B" evidence="7">
    <location>
        <begin position="269"/>
        <end position="312"/>
    </location>
</feature>
<dbReference type="GO" id="GO:0017147">
    <property type="term" value="F:Wnt-protein binding"/>
    <property type="evidence" value="ECO:0007669"/>
    <property type="project" value="TreeGrafter"/>
</dbReference>
<evidence type="ECO:0000256" key="6">
    <source>
        <dbReference type="PROSITE-ProRule" id="PRU00076"/>
    </source>
</evidence>
<dbReference type="InterPro" id="IPR000033">
    <property type="entry name" value="LDLR_classB_rpt"/>
</dbReference>
<evidence type="ECO:0000256" key="3">
    <source>
        <dbReference type="ARBA" id="ARBA00022737"/>
    </source>
</evidence>
<feature type="repeat" description="LDL-receptor class B" evidence="7">
    <location>
        <begin position="226"/>
        <end position="268"/>
    </location>
</feature>
<dbReference type="PANTHER" id="PTHR46513:SF13">
    <property type="entry name" value="EGF-LIKE DOMAIN-CONTAINING PROTEIN"/>
    <property type="match status" value="1"/>
</dbReference>
<dbReference type="CDD" id="cd00054">
    <property type="entry name" value="EGF_CA"/>
    <property type="match status" value="1"/>
</dbReference>
<feature type="disulfide bond" evidence="6">
    <location>
        <begin position="115"/>
        <end position="124"/>
    </location>
</feature>
<dbReference type="FunFam" id="2.120.10.30:FF:000241">
    <property type="entry name" value="Low-density lipoprotein receptor-related protein 6"/>
    <property type="match status" value="1"/>
</dbReference>
<dbReference type="PROSITE" id="PS51120">
    <property type="entry name" value="LDLRB"/>
    <property type="match status" value="3"/>
</dbReference>
<dbReference type="PROSITE" id="PS01186">
    <property type="entry name" value="EGF_2"/>
    <property type="match status" value="1"/>
</dbReference>
<dbReference type="Pfam" id="PF16472">
    <property type="entry name" value="DUF5050"/>
    <property type="match status" value="1"/>
</dbReference>
<evidence type="ECO:0000313" key="10">
    <source>
        <dbReference type="EMBL" id="VDH93301.1"/>
    </source>
</evidence>
<keyword evidence="8" id="KW-0812">Transmembrane</keyword>
<dbReference type="InterPro" id="IPR000742">
    <property type="entry name" value="EGF"/>
</dbReference>
<dbReference type="InterPro" id="IPR050778">
    <property type="entry name" value="Cueball_EGF_LRP_Nidogen"/>
</dbReference>
<comment type="caution">
    <text evidence="10">The sequence shown here is derived from an EMBL/GenBank/DDBJ whole genome shotgun (WGS) entry which is preliminary data.</text>
</comment>
<feature type="non-terminal residue" evidence="10">
    <location>
        <position position="404"/>
    </location>
</feature>
<name>A0A8B6BPR1_MYTGA</name>
<evidence type="ECO:0000256" key="1">
    <source>
        <dbReference type="ARBA" id="ARBA00022536"/>
    </source>
</evidence>
<evidence type="ECO:0000259" key="9">
    <source>
        <dbReference type="PROSITE" id="PS50026"/>
    </source>
</evidence>
<dbReference type="Gene3D" id="2.120.10.30">
    <property type="entry name" value="TolB, C-terminal domain"/>
    <property type="match status" value="1"/>
</dbReference>
<reference evidence="10" key="1">
    <citation type="submission" date="2018-11" db="EMBL/GenBank/DDBJ databases">
        <authorList>
            <person name="Alioto T."/>
            <person name="Alioto T."/>
        </authorList>
    </citation>
    <scope>NUCLEOTIDE SEQUENCE</scope>
</reference>